<dbReference type="Pfam" id="PF09685">
    <property type="entry name" value="MamF_MmsF"/>
    <property type="match status" value="1"/>
</dbReference>
<name>A0ABR7UPX2_9FLAO</name>
<dbReference type="EMBL" id="NASZ01000006">
    <property type="protein sequence ID" value="MBD0724825.1"/>
    <property type="molecule type" value="Genomic_DNA"/>
</dbReference>
<keyword evidence="2 5" id="KW-0812">Transmembrane</keyword>
<keyword evidence="7" id="KW-1185">Reference proteome</keyword>
<feature type="transmembrane region" description="Helical" evidence="5">
    <location>
        <begin position="18"/>
        <end position="36"/>
    </location>
</feature>
<reference evidence="6 7" key="1">
    <citation type="journal article" date="2020" name="Microbiol. Res.">
        <title>Flavobacterium pokkalii sp. nov., a novel plant growth promoting native rhizobacteria isolated from pokkali rice grown in coastal saline affected agricultural regions of southern India, Kerala.</title>
        <authorList>
            <person name="Menon R.R."/>
            <person name="Kumari S."/>
            <person name="Viver T."/>
            <person name="Rameshkumar N."/>
        </authorList>
    </citation>
    <scope>NUCLEOTIDE SEQUENCE [LARGE SCALE GENOMIC DNA]</scope>
    <source>
        <strain evidence="6 7">L1I52</strain>
    </source>
</reference>
<protein>
    <recommendedName>
        <fullName evidence="8">DUF4870 domain-containing protein</fullName>
    </recommendedName>
</protein>
<keyword evidence="3 5" id="KW-1133">Transmembrane helix</keyword>
<dbReference type="RefSeq" id="WP_188220206.1">
    <property type="nucleotide sequence ID" value="NZ_NASZ01000006.1"/>
</dbReference>
<evidence type="ECO:0000256" key="4">
    <source>
        <dbReference type="ARBA" id="ARBA00023136"/>
    </source>
</evidence>
<evidence type="ECO:0000256" key="5">
    <source>
        <dbReference type="SAM" id="Phobius"/>
    </source>
</evidence>
<dbReference type="InterPro" id="IPR019109">
    <property type="entry name" value="MamF_MmsF"/>
</dbReference>
<comment type="caution">
    <text evidence="6">The sequence shown here is derived from an EMBL/GenBank/DDBJ whole genome shotgun (WGS) entry which is preliminary data.</text>
</comment>
<evidence type="ECO:0000256" key="2">
    <source>
        <dbReference type="ARBA" id="ARBA00022692"/>
    </source>
</evidence>
<dbReference type="Proteomes" id="UP000661715">
    <property type="component" value="Unassembled WGS sequence"/>
</dbReference>
<organism evidence="6 7">
    <name type="scientific">Flavobacterium pokkalii</name>
    <dbReference type="NCBI Taxonomy" id="1940408"/>
    <lineage>
        <taxon>Bacteria</taxon>
        <taxon>Pseudomonadati</taxon>
        <taxon>Bacteroidota</taxon>
        <taxon>Flavobacteriia</taxon>
        <taxon>Flavobacteriales</taxon>
        <taxon>Flavobacteriaceae</taxon>
        <taxon>Flavobacterium</taxon>
    </lineage>
</organism>
<evidence type="ECO:0000313" key="6">
    <source>
        <dbReference type="EMBL" id="MBD0724825.1"/>
    </source>
</evidence>
<evidence type="ECO:0000313" key="7">
    <source>
        <dbReference type="Proteomes" id="UP000661715"/>
    </source>
</evidence>
<proteinExistence type="predicted"/>
<sequence>METKNDKTIAALTHLSALSQYLIPLGNFIFPIIIWSSKKEKSELIDFHGKQIINFQLSLLVYSLICILIAVPAFSTAIFSSMDLPEIINRHEFFLNHIDWAANNIALTIGIISIVIFFIFKIIEVFLIIIAAINASNGEKYQYPLTINFIK</sequence>
<feature type="transmembrane region" description="Helical" evidence="5">
    <location>
        <begin position="100"/>
        <end position="133"/>
    </location>
</feature>
<accession>A0ABR7UPX2</accession>
<feature type="transmembrane region" description="Helical" evidence="5">
    <location>
        <begin position="57"/>
        <end position="80"/>
    </location>
</feature>
<comment type="subcellular location">
    <subcellularLocation>
        <location evidence="1">Membrane</location>
        <topology evidence="1">Multi-pass membrane protein</topology>
    </subcellularLocation>
</comment>
<keyword evidence="4 5" id="KW-0472">Membrane</keyword>
<evidence type="ECO:0000256" key="1">
    <source>
        <dbReference type="ARBA" id="ARBA00004141"/>
    </source>
</evidence>
<evidence type="ECO:0008006" key="8">
    <source>
        <dbReference type="Google" id="ProtNLM"/>
    </source>
</evidence>
<evidence type="ECO:0000256" key="3">
    <source>
        <dbReference type="ARBA" id="ARBA00022989"/>
    </source>
</evidence>
<gene>
    <name evidence="6" type="ORF">B6A10_06500</name>
</gene>